<evidence type="ECO:0000313" key="6">
    <source>
        <dbReference type="Proteomes" id="UP000444721"/>
    </source>
</evidence>
<dbReference type="Gene3D" id="1.20.930.10">
    <property type="entry name" value="Conserved domain common to transcription factors TFIIS, elongin A, CRSP70"/>
    <property type="match status" value="1"/>
</dbReference>
<feature type="domain" description="TFIIS N-terminal" evidence="4">
    <location>
        <begin position="237"/>
        <end position="327"/>
    </location>
</feature>
<reference evidence="5 6" key="1">
    <citation type="journal article" date="2019" name="Sci. Rep.">
        <title>Nanopore sequencing improves the draft genome of the human pathogenic amoeba Naegleria fowleri.</title>
        <authorList>
            <person name="Liechti N."/>
            <person name="Schurch N."/>
            <person name="Bruggmann R."/>
            <person name="Wittwer M."/>
        </authorList>
    </citation>
    <scope>NUCLEOTIDE SEQUENCE [LARGE SCALE GENOMIC DNA]</scope>
    <source>
        <strain evidence="5 6">ATCC 30894</strain>
    </source>
</reference>
<keyword evidence="2" id="KW-0539">Nucleus</keyword>
<feature type="compositionally biased region" description="Basic and acidic residues" evidence="3">
    <location>
        <begin position="110"/>
        <end position="121"/>
    </location>
</feature>
<comment type="subcellular location">
    <subcellularLocation>
        <location evidence="2">Nucleus</location>
    </subcellularLocation>
</comment>
<evidence type="ECO:0000259" key="4">
    <source>
        <dbReference type="PROSITE" id="PS51319"/>
    </source>
</evidence>
<dbReference type="RefSeq" id="XP_044566341.1">
    <property type="nucleotide sequence ID" value="XM_044702787.1"/>
</dbReference>
<dbReference type="GO" id="GO:0005634">
    <property type="term" value="C:nucleus"/>
    <property type="evidence" value="ECO:0007669"/>
    <property type="project" value="UniProtKB-SubCell"/>
</dbReference>
<dbReference type="VEuPathDB" id="AmoebaDB:NF0052540"/>
<dbReference type="InterPro" id="IPR051037">
    <property type="entry name" value="RNAPII_TF_IWS1"/>
</dbReference>
<comment type="caution">
    <text evidence="5">The sequence shown here is derived from an EMBL/GenBank/DDBJ whole genome shotgun (WGS) entry which is preliminary data.</text>
</comment>
<dbReference type="GeneID" id="68119500"/>
<dbReference type="InterPro" id="IPR017923">
    <property type="entry name" value="TFIIS_N"/>
</dbReference>
<evidence type="ECO:0000256" key="2">
    <source>
        <dbReference type="PROSITE-ProRule" id="PRU00649"/>
    </source>
</evidence>
<feature type="compositionally biased region" description="Basic and acidic residues" evidence="3">
    <location>
        <begin position="139"/>
        <end position="150"/>
    </location>
</feature>
<evidence type="ECO:0000313" key="5">
    <source>
        <dbReference type="EMBL" id="KAF0981628.1"/>
    </source>
</evidence>
<feature type="compositionally biased region" description="Acidic residues" evidence="3">
    <location>
        <begin position="47"/>
        <end position="63"/>
    </location>
</feature>
<dbReference type="VEuPathDB" id="AmoebaDB:NfTy_039320"/>
<feature type="compositionally biased region" description="Low complexity" evidence="3">
    <location>
        <begin position="22"/>
        <end position="37"/>
    </location>
</feature>
<organism evidence="5 6">
    <name type="scientific">Naegleria fowleri</name>
    <name type="common">Brain eating amoeba</name>
    <dbReference type="NCBI Taxonomy" id="5763"/>
    <lineage>
        <taxon>Eukaryota</taxon>
        <taxon>Discoba</taxon>
        <taxon>Heterolobosea</taxon>
        <taxon>Tetramitia</taxon>
        <taxon>Eutetramitia</taxon>
        <taxon>Vahlkampfiidae</taxon>
        <taxon>Naegleria</taxon>
    </lineage>
</organism>
<keyword evidence="6" id="KW-1185">Reference proteome</keyword>
<feature type="compositionally biased region" description="Acidic residues" evidence="3">
    <location>
        <begin position="78"/>
        <end position="89"/>
    </location>
</feature>
<dbReference type="PROSITE" id="PS51319">
    <property type="entry name" value="TFIIS_N"/>
    <property type="match status" value="1"/>
</dbReference>
<dbReference type="AlphaFoldDB" id="A0A6A5C7A3"/>
<dbReference type="Proteomes" id="UP000444721">
    <property type="component" value="Unassembled WGS sequence"/>
</dbReference>
<feature type="region of interest" description="Disordered" evidence="3">
    <location>
        <begin position="402"/>
        <end position="425"/>
    </location>
</feature>
<dbReference type="VEuPathDB" id="AmoebaDB:FDP41_012285"/>
<feature type="compositionally biased region" description="Basic and acidic residues" evidence="3">
    <location>
        <begin position="90"/>
        <end position="101"/>
    </location>
</feature>
<feature type="region of interest" description="Disordered" evidence="3">
    <location>
        <begin position="343"/>
        <end position="383"/>
    </location>
</feature>
<protein>
    <recommendedName>
        <fullName evidence="4">TFIIS N-terminal domain-containing protein</fullName>
    </recommendedName>
</protein>
<proteinExistence type="inferred from homology"/>
<dbReference type="EMBL" id="VFQX01000013">
    <property type="protein sequence ID" value="KAF0981628.1"/>
    <property type="molecule type" value="Genomic_DNA"/>
</dbReference>
<dbReference type="OrthoDB" id="21124at2759"/>
<sequence length="425" mass="48307">MSYAPTQVQHEDSEGSEAENDTTTSSTLNTSSLTQSNIATQIQYDTNNEEGDTLEFDEDDDQASEPNQQGDDRMNTTADDEDDEEDQNYEEAKESNKEKSKEKKKRKKKDKSETEAPKADAENEGESPLVHDEDEENEPSEKASKSRKMDEDDEFNIVLKEVKSASRRSTQTEQLDSLGQQQAKELIARIDAAYEDDAESFFRKKPALHKLQLLPELTEACKKIYLQGFLIQEGILKSLERWLVPEKKDLPPPNINIQTGVLNILNDLPVSKSIEDDEKVCITKNHLKSCRIAKAVKQIANNSNTPANNRKIAKKIVEKWSRLVYQLPSDYAEVYKHRRPISMDDQIADEQSPITPRYASASKSTETQPPRKKKLANTNSIRASIPKKESFDFVRLPPSKIEKKKPIVENETHKRLLSVGSSRRK</sequence>
<dbReference type="InterPro" id="IPR035441">
    <property type="entry name" value="TFIIS/LEDGF_dom_sf"/>
</dbReference>
<name>A0A6A5C7A3_NAEFO</name>
<dbReference type="GO" id="GO:0016973">
    <property type="term" value="P:poly(A)+ mRNA export from nucleus"/>
    <property type="evidence" value="ECO:0007669"/>
    <property type="project" value="TreeGrafter"/>
</dbReference>
<dbReference type="OMA" id="MPAYNIQ"/>
<feature type="compositionally biased region" description="Basic and acidic residues" evidence="3">
    <location>
        <begin position="402"/>
        <end position="414"/>
    </location>
</feature>
<evidence type="ECO:0000256" key="3">
    <source>
        <dbReference type="SAM" id="MobiDB-lite"/>
    </source>
</evidence>
<feature type="region of interest" description="Disordered" evidence="3">
    <location>
        <begin position="1"/>
        <end position="154"/>
    </location>
</feature>
<comment type="similarity">
    <text evidence="1">Belongs to the IWS1 family.</text>
</comment>
<accession>A0A6A5C7A3</accession>
<dbReference type="PANTHER" id="PTHR46010:SF1">
    <property type="entry name" value="PROTEIN IWS1 HOMOLOG"/>
    <property type="match status" value="1"/>
</dbReference>
<dbReference type="Pfam" id="PF08711">
    <property type="entry name" value="Med26"/>
    <property type="match status" value="1"/>
</dbReference>
<gene>
    <name evidence="5" type="ORF">FDP41_012285</name>
</gene>
<dbReference type="SUPFAM" id="SSF47676">
    <property type="entry name" value="Conserved domain common to transcription factors TFIIS, elongin A, CRSP70"/>
    <property type="match status" value="1"/>
</dbReference>
<evidence type="ECO:0000256" key="1">
    <source>
        <dbReference type="ARBA" id="ARBA00037992"/>
    </source>
</evidence>
<dbReference type="PANTHER" id="PTHR46010">
    <property type="entry name" value="PROTEIN IWS1 HOMOLOG"/>
    <property type="match status" value="1"/>
</dbReference>